<name>X1TCD8_9ZZZZ</name>
<dbReference type="AlphaFoldDB" id="X1TCD8"/>
<proteinExistence type="predicted"/>
<accession>X1TCD8</accession>
<dbReference type="EMBL" id="BARW01012566">
    <property type="protein sequence ID" value="GAI85265.1"/>
    <property type="molecule type" value="Genomic_DNA"/>
</dbReference>
<reference evidence="2" key="1">
    <citation type="journal article" date="2014" name="Front. Microbiol.">
        <title>High frequency of phylogenetically diverse reductive dehalogenase-homologous genes in deep subseafloor sedimentary metagenomes.</title>
        <authorList>
            <person name="Kawai M."/>
            <person name="Futagami T."/>
            <person name="Toyoda A."/>
            <person name="Takaki Y."/>
            <person name="Nishi S."/>
            <person name="Hori S."/>
            <person name="Arai W."/>
            <person name="Tsubouchi T."/>
            <person name="Morono Y."/>
            <person name="Uchiyama I."/>
            <person name="Ito T."/>
            <person name="Fujiyama A."/>
            <person name="Inagaki F."/>
            <person name="Takami H."/>
        </authorList>
    </citation>
    <scope>NUCLEOTIDE SEQUENCE</scope>
    <source>
        <strain evidence="2">Expedition CK06-06</strain>
    </source>
</reference>
<dbReference type="PROSITE" id="PS00028">
    <property type="entry name" value="ZINC_FINGER_C2H2_1"/>
    <property type="match status" value="1"/>
</dbReference>
<feature type="non-terminal residue" evidence="2">
    <location>
        <position position="130"/>
    </location>
</feature>
<dbReference type="InterPro" id="IPR013087">
    <property type="entry name" value="Znf_C2H2_type"/>
</dbReference>
<organism evidence="2">
    <name type="scientific">marine sediment metagenome</name>
    <dbReference type="NCBI Taxonomy" id="412755"/>
    <lineage>
        <taxon>unclassified sequences</taxon>
        <taxon>metagenomes</taxon>
        <taxon>ecological metagenomes</taxon>
    </lineage>
</organism>
<sequence>MGKKKIPKNGSGGISRRKFIKDAGLVVGGAAIGSTALLAACGRETTKTITDTVTDTTTLTETISKFVCPFDSLEFDTFDALVTHIEAAHPAEVETITKFVCPYCSQEFATLVALKDHVDAEHPLTEAVPG</sequence>
<protein>
    <recommendedName>
        <fullName evidence="1">C2H2-type domain-containing protein</fullName>
    </recommendedName>
</protein>
<gene>
    <name evidence="2" type="ORF">S12H4_23590</name>
</gene>
<dbReference type="SMART" id="SM00355">
    <property type="entry name" value="ZnF_C2H2"/>
    <property type="match status" value="2"/>
</dbReference>
<dbReference type="PROSITE" id="PS51318">
    <property type="entry name" value="TAT"/>
    <property type="match status" value="1"/>
</dbReference>
<evidence type="ECO:0000259" key="1">
    <source>
        <dbReference type="PROSITE" id="PS00028"/>
    </source>
</evidence>
<dbReference type="InterPro" id="IPR006311">
    <property type="entry name" value="TAT_signal"/>
</dbReference>
<evidence type="ECO:0000313" key="2">
    <source>
        <dbReference type="EMBL" id="GAI85265.1"/>
    </source>
</evidence>
<dbReference type="InterPro" id="IPR019546">
    <property type="entry name" value="TAT_signal_bac_arc"/>
</dbReference>
<feature type="domain" description="C2H2-type" evidence="1">
    <location>
        <begin position="101"/>
        <end position="122"/>
    </location>
</feature>
<dbReference type="Gene3D" id="3.30.160.60">
    <property type="entry name" value="Classic Zinc Finger"/>
    <property type="match status" value="1"/>
</dbReference>
<dbReference type="Pfam" id="PF13894">
    <property type="entry name" value="zf-C2H2_4"/>
    <property type="match status" value="1"/>
</dbReference>
<dbReference type="NCBIfam" id="TIGR01409">
    <property type="entry name" value="TAT_signal_seq"/>
    <property type="match status" value="1"/>
</dbReference>
<comment type="caution">
    <text evidence="2">The sequence shown here is derived from an EMBL/GenBank/DDBJ whole genome shotgun (WGS) entry which is preliminary data.</text>
</comment>